<dbReference type="SUPFAM" id="SSF54928">
    <property type="entry name" value="RNA-binding domain, RBD"/>
    <property type="match status" value="1"/>
</dbReference>
<organism evidence="5">
    <name type="scientific">Sesamum latifolium</name>
    <dbReference type="NCBI Taxonomy" id="2727402"/>
    <lineage>
        <taxon>Eukaryota</taxon>
        <taxon>Viridiplantae</taxon>
        <taxon>Streptophyta</taxon>
        <taxon>Embryophyta</taxon>
        <taxon>Tracheophyta</taxon>
        <taxon>Spermatophyta</taxon>
        <taxon>Magnoliopsida</taxon>
        <taxon>eudicotyledons</taxon>
        <taxon>Gunneridae</taxon>
        <taxon>Pentapetalae</taxon>
        <taxon>asterids</taxon>
        <taxon>lamiids</taxon>
        <taxon>Lamiales</taxon>
        <taxon>Pedaliaceae</taxon>
        <taxon>Sesamum</taxon>
    </lineage>
</organism>
<comment type="caution">
    <text evidence="5">The sequence shown here is derived from an EMBL/GenBank/DDBJ whole genome shotgun (WGS) entry which is preliminary data.</text>
</comment>
<evidence type="ECO:0000259" key="4">
    <source>
        <dbReference type="PROSITE" id="PS50102"/>
    </source>
</evidence>
<dbReference type="PANTHER" id="PTHR48025">
    <property type="entry name" value="OS02G0815200 PROTEIN"/>
    <property type="match status" value="1"/>
</dbReference>
<feature type="domain" description="RRM" evidence="4">
    <location>
        <begin position="147"/>
        <end position="228"/>
    </location>
</feature>
<gene>
    <name evidence="5" type="ORF">Slati_4172600</name>
</gene>
<dbReference type="Gene3D" id="3.30.70.330">
    <property type="match status" value="1"/>
</dbReference>
<dbReference type="EMBL" id="JACGWN010000015">
    <property type="protein sequence ID" value="KAL0401427.1"/>
    <property type="molecule type" value="Genomic_DNA"/>
</dbReference>
<keyword evidence="1 2" id="KW-0694">RNA-binding</keyword>
<dbReference type="Pfam" id="PF00076">
    <property type="entry name" value="RRM_1"/>
    <property type="match status" value="1"/>
</dbReference>
<reference evidence="5" key="2">
    <citation type="journal article" date="2024" name="Plant">
        <title>Genomic evolution and insights into agronomic trait innovations of Sesamum species.</title>
        <authorList>
            <person name="Miao H."/>
            <person name="Wang L."/>
            <person name="Qu L."/>
            <person name="Liu H."/>
            <person name="Sun Y."/>
            <person name="Le M."/>
            <person name="Wang Q."/>
            <person name="Wei S."/>
            <person name="Zheng Y."/>
            <person name="Lin W."/>
            <person name="Duan Y."/>
            <person name="Cao H."/>
            <person name="Xiong S."/>
            <person name="Wang X."/>
            <person name="Wei L."/>
            <person name="Li C."/>
            <person name="Ma Q."/>
            <person name="Ju M."/>
            <person name="Zhao R."/>
            <person name="Li G."/>
            <person name="Mu C."/>
            <person name="Tian Q."/>
            <person name="Mei H."/>
            <person name="Zhang T."/>
            <person name="Gao T."/>
            <person name="Zhang H."/>
        </authorList>
    </citation>
    <scope>NUCLEOTIDE SEQUENCE</scope>
    <source>
        <strain evidence="5">KEN1</strain>
    </source>
</reference>
<dbReference type="SMART" id="SM00360">
    <property type="entry name" value="RRM"/>
    <property type="match status" value="1"/>
</dbReference>
<dbReference type="InterPro" id="IPR000504">
    <property type="entry name" value="RRM_dom"/>
</dbReference>
<feature type="region of interest" description="Disordered" evidence="3">
    <location>
        <begin position="48"/>
        <end position="75"/>
    </location>
</feature>
<dbReference type="InterPro" id="IPR050502">
    <property type="entry name" value="Euk_RNA-bind_prot"/>
</dbReference>
<evidence type="ECO:0000256" key="1">
    <source>
        <dbReference type="ARBA" id="ARBA00022884"/>
    </source>
</evidence>
<dbReference type="PROSITE" id="PS50102">
    <property type="entry name" value="RRM"/>
    <property type="match status" value="1"/>
</dbReference>
<accession>A0AAW2TAC2</accession>
<dbReference type="InterPro" id="IPR035979">
    <property type="entry name" value="RBD_domain_sf"/>
</dbReference>
<evidence type="ECO:0000256" key="2">
    <source>
        <dbReference type="PROSITE-ProRule" id="PRU00176"/>
    </source>
</evidence>
<dbReference type="PANTHER" id="PTHR48025:SF1">
    <property type="entry name" value="RRM DOMAIN-CONTAINING PROTEIN"/>
    <property type="match status" value="1"/>
</dbReference>
<evidence type="ECO:0000256" key="3">
    <source>
        <dbReference type="SAM" id="MobiDB-lite"/>
    </source>
</evidence>
<evidence type="ECO:0000313" key="5">
    <source>
        <dbReference type="EMBL" id="KAL0401427.1"/>
    </source>
</evidence>
<feature type="compositionally biased region" description="Acidic residues" evidence="3">
    <location>
        <begin position="120"/>
        <end position="139"/>
    </location>
</feature>
<protein>
    <submittedName>
        <fullName evidence="5">Pentatricopeptide repeat-containing protein, chloroplastic</fullName>
    </submittedName>
</protein>
<feature type="region of interest" description="Disordered" evidence="3">
    <location>
        <begin position="101"/>
        <end position="139"/>
    </location>
</feature>
<dbReference type="AlphaFoldDB" id="A0AAW2TAC2"/>
<dbReference type="CDD" id="cd00590">
    <property type="entry name" value="RRM_SF"/>
    <property type="match status" value="1"/>
</dbReference>
<proteinExistence type="predicted"/>
<sequence>MDIFSLSSTVHYSHTPPSFSTSTLAGKHHVAATTTTTTSPASFILASNSSEDSAHDSTTSLRRPTTQKPLKASTSNSSQLLHHLVILSVISYGCPANSHLRPPLSSPPPAPLLSHPLQETPEENEVEDEVLENSEENEKEVEFREQGKIFVGNLPLWIKKKEVAEFFRQFGPIKNVILIKGHDDLERNMGFGFVIYSGHTAEKAAMKAVEFDGIEFHGRVLTVKLDNGKRMKGKRAERARWVEGEGEDGESYKSKWHEEREGSRREFRRVLESQPESWQMVVQAFERIKKVKFCFFRHDICL</sequence>
<dbReference type="InterPro" id="IPR012677">
    <property type="entry name" value="Nucleotide-bd_a/b_plait_sf"/>
</dbReference>
<name>A0AAW2TAC2_9LAMI</name>
<reference evidence="5" key="1">
    <citation type="submission" date="2020-06" db="EMBL/GenBank/DDBJ databases">
        <authorList>
            <person name="Li T."/>
            <person name="Hu X."/>
            <person name="Zhang T."/>
            <person name="Song X."/>
            <person name="Zhang H."/>
            <person name="Dai N."/>
            <person name="Sheng W."/>
            <person name="Hou X."/>
            <person name="Wei L."/>
        </authorList>
    </citation>
    <scope>NUCLEOTIDE SEQUENCE</scope>
    <source>
        <strain evidence="5">KEN1</strain>
        <tissue evidence="5">Leaf</tissue>
    </source>
</reference>
<dbReference type="GO" id="GO:0003729">
    <property type="term" value="F:mRNA binding"/>
    <property type="evidence" value="ECO:0007669"/>
    <property type="project" value="TreeGrafter"/>
</dbReference>